<proteinExistence type="predicted"/>
<reference evidence="2" key="1">
    <citation type="journal article" date="2015" name="Nature">
        <title>Complex archaea that bridge the gap between prokaryotes and eukaryotes.</title>
        <authorList>
            <person name="Spang A."/>
            <person name="Saw J.H."/>
            <person name="Jorgensen S.L."/>
            <person name="Zaremba-Niedzwiedzka K."/>
            <person name="Martijn J."/>
            <person name="Lind A.E."/>
            <person name="van Eijk R."/>
            <person name="Schleper C."/>
            <person name="Guy L."/>
            <person name="Ettema T.J."/>
        </authorList>
    </citation>
    <scope>NUCLEOTIDE SEQUENCE</scope>
</reference>
<comment type="caution">
    <text evidence="2">The sequence shown here is derived from an EMBL/GenBank/DDBJ whole genome shotgun (WGS) entry which is preliminary data.</text>
</comment>
<accession>A0A0F9K2X3</accession>
<feature type="transmembrane region" description="Helical" evidence="1">
    <location>
        <begin position="35"/>
        <end position="54"/>
    </location>
</feature>
<gene>
    <name evidence="2" type="ORF">LCGC14_1381730</name>
</gene>
<sequence>MVNIHVCKDPKTNINHDCSNIIIAKMQHGIWELRVYSGFPIACTLYIFFCPFCGEKL</sequence>
<organism evidence="2">
    <name type="scientific">marine sediment metagenome</name>
    <dbReference type="NCBI Taxonomy" id="412755"/>
    <lineage>
        <taxon>unclassified sequences</taxon>
        <taxon>metagenomes</taxon>
        <taxon>ecological metagenomes</taxon>
    </lineage>
</organism>
<keyword evidence="1" id="KW-0472">Membrane</keyword>
<name>A0A0F9K2X3_9ZZZZ</name>
<dbReference type="EMBL" id="LAZR01008835">
    <property type="protein sequence ID" value="KKM76283.1"/>
    <property type="molecule type" value="Genomic_DNA"/>
</dbReference>
<evidence type="ECO:0000313" key="2">
    <source>
        <dbReference type="EMBL" id="KKM76283.1"/>
    </source>
</evidence>
<dbReference type="AlphaFoldDB" id="A0A0F9K2X3"/>
<keyword evidence="1" id="KW-1133">Transmembrane helix</keyword>
<protein>
    <submittedName>
        <fullName evidence="2">Uncharacterized protein</fullName>
    </submittedName>
</protein>
<keyword evidence="1" id="KW-0812">Transmembrane</keyword>
<evidence type="ECO:0000256" key="1">
    <source>
        <dbReference type="SAM" id="Phobius"/>
    </source>
</evidence>